<dbReference type="AlphaFoldDB" id="A0A926ETT2"/>
<organism evidence="3 4">
    <name type="scientific">Youxingia wuxianensis</name>
    <dbReference type="NCBI Taxonomy" id="2763678"/>
    <lineage>
        <taxon>Bacteria</taxon>
        <taxon>Bacillati</taxon>
        <taxon>Bacillota</taxon>
        <taxon>Clostridia</taxon>
        <taxon>Eubacteriales</taxon>
        <taxon>Oscillospiraceae</taxon>
        <taxon>Youxingia</taxon>
    </lineage>
</organism>
<feature type="compositionally biased region" description="Low complexity" evidence="1">
    <location>
        <begin position="301"/>
        <end position="315"/>
    </location>
</feature>
<evidence type="ECO:0000256" key="2">
    <source>
        <dbReference type="SAM" id="Phobius"/>
    </source>
</evidence>
<keyword evidence="2" id="KW-1133">Transmembrane helix</keyword>
<keyword evidence="2" id="KW-0812">Transmembrane</keyword>
<proteinExistence type="predicted"/>
<evidence type="ECO:0000313" key="3">
    <source>
        <dbReference type="EMBL" id="MBC8586354.1"/>
    </source>
</evidence>
<keyword evidence="4" id="KW-1185">Reference proteome</keyword>
<evidence type="ECO:0000256" key="1">
    <source>
        <dbReference type="SAM" id="MobiDB-lite"/>
    </source>
</evidence>
<feature type="transmembrane region" description="Helical" evidence="2">
    <location>
        <begin position="137"/>
        <end position="158"/>
    </location>
</feature>
<accession>A0A926ETT2</accession>
<name>A0A926ETT2_9FIRM</name>
<gene>
    <name evidence="3" type="ORF">H8705_12265</name>
</gene>
<evidence type="ECO:0000313" key="4">
    <source>
        <dbReference type="Proteomes" id="UP000623678"/>
    </source>
</evidence>
<feature type="transmembrane region" description="Helical" evidence="2">
    <location>
        <begin position="170"/>
        <end position="203"/>
    </location>
</feature>
<protein>
    <submittedName>
        <fullName evidence="3">DUF975 family protein</fullName>
    </submittedName>
</protein>
<reference evidence="3" key="1">
    <citation type="submission" date="2020-08" db="EMBL/GenBank/DDBJ databases">
        <title>Genome public.</title>
        <authorList>
            <person name="Liu C."/>
            <person name="Sun Q."/>
        </authorList>
    </citation>
    <scope>NUCLEOTIDE SEQUENCE</scope>
    <source>
        <strain evidence="3">NSJ-64</strain>
    </source>
</reference>
<feature type="transmembrane region" description="Helical" evidence="2">
    <location>
        <begin position="67"/>
        <end position="92"/>
    </location>
</feature>
<dbReference type="Proteomes" id="UP000623678">
    <property type="component" value="Unassembled WGS sequence"/>
</dbReference>
<sequence length="315" mass="35439">MGLSKTLKMNAKRALAGNWGKAIGIMLLAMLPGILLNIFEFALRAVLGISEYMDYNNTPNIHIDDMASVYSVSLLVSFLILALTFVIIIPLSQGELRWYYRRTGGENDGVSSIFYYFETFKQYGKAFWLNLSISLRVFGWTLLLCLPLIVLVGFMGMYSARYDGELPAPVAGLGIILLIVWGIAVVIFSVAISLRYFLAPYILAENPQMKSREAVKQSVKYMKGHKGDVFVFGLSFIGWILLCVFFIPMFYVIPYMNASHAMYARYLIQLGNNAFGGGESTREYKVEIDRYMEDQGGWKTPAPSQQPPEQQGPEL</sequence>
<dbReference type="Pfam" id="PF06161">
    <property type="entry name" value="DUF975"/>
    <property type="match status" value="1"/>
</dbReference>
<dbReference type="EMBL" id="JACRTD010000010">
    <property type="protein sequence ID" value="MBC8586354.1"/>
    <property type="molecule type" value="Genomic_DNA"/>
</dbReference>
<dbReference type="InterPro" id="IPR010380">
    <property type="entry name" value="DUF975"/>
</dbReference>
<dbReference type="PANTHER" id="PTHR40076:SF1">
    <property type="entry name" value="MEMBRANE PROTEIN"/>
    <property type="match status" value="1"/>
</dbReference>
<feature type="transmembrane region" description="Helical" evidence="2">
    <location>
        <begin position="229"/>
        <end position="253"/>
    </location>
</feature>
<feature type="region of interest" description="Disordered" evidence="1">
    <location>
        <begin position="295"/>
        <end position="315"/>
    </location>
</feature>
<comment type="caution">
    <text evidence="3">The sequence shown here is derived from an EMBL/GenBank/DDBJ whole genome shotgun (WGS) entry which is preliminary data.</text>
</comment>
<keyword evidence="2" id="KW-0472">Membrane</keyword>
<dbReference type="PANTHER" id="PTHR40076">
    <property type="entry name" value="MEMBRANE PROTEIN-RELATED"/>
    <property type="match status" value="1"/>
</dbReference>
<feature type="transmembrane region" description="Helical" evidence="2">
    <location>
        <begin position="21"/>
        <end position="47"/>
    </location>
</feature>
<dbReference type="RefSeq" id="WP_262396076.1">
    <property type="nucleotide sequence ID" value="NZ_JACRTD010000010.1"/>
</dbReference>